<dbReference type="STRING" id="504472.Slin_5865"/>
<organism evidence="1 2">
    <name type="scientific">Spirosoma linguale (strain ATCC 33905 / DSM 74 / LMG 10896 / Claus 1)</name>
    <dbReference type="NCBI Taxonomy" id="504472"/>
    <lineage>
        <taxon>Bacteria</taxon>
        <taxon>Pseudomonadati</taxon>
        <taxon>Bacteroidota</taxon>
        <taxon>Cytophagia</taxon>
        <taxon>Cytophagales</taxon>
        <taxon>Cytophagaceae</taxon>
        <taxon>Spirosoma</taxon>
    </lineage>
</organism>
<dbReference type="HOGENOM" id="CLU_2332234_0_0_10"/>
<sequence length="98" mass="10822">MLIHIPLGCEFDGNSGRSECGLVLAALFEYREMLLLDPESYEPHVDAVFAQLDRVEQLINTGLLRALQSLEPLVIPDGTNKFKTVYAARTTSEGGRAE</sequence>
<dbReference type="AlphaFoldDB" id="D2QSP7"/>
<dbReference type="Proteomes" id="UP000002028">
    <property type="component" value="Chromosome"/>
</dbReference>
<evidence type="ECO:0000313" key="1">
    <source>
        <dbReference type="EMBL" id="ADB41829.1"/>
    </source>
</evidence>
<dbReference type="EMBL" id="CP001769">
    <property type="protein sequence ID" value="ADB41829.1"/>
    <property type="molecule type" value="Genomic_DNA"/>
</dbReference>
<name>D2QSP7_SPILD</name>
<dbReference type="KEGG" id="sli:Slin_5865"/>
<accession>D2QSP7</accession>
<proteinExistence type="predicted"/>
<reference evidence="1 2" key="1">
    <citation type="journal article" date="2010" name="Stand. Genomic Sci.">
        <title>Complete genome sequence of Spirosoma linguale type strain (1).</title>
        <authorList>
            <person name="Lail K."/>
            <person name="Sikorski J."/>
            <person name="Saunders E."/>
            <person name="Lapidus A."/>
            <person name="Glavina Del Rio T."/>
            <person name="Copeland A."/>
            <person name="Tice H."/>
            <person name="Cheng J.-F."/>
            <person name="Lucas S."/>
            <person name="Nolan M."/>
            <person name="Bruce D."/>
            <person name="Goodwin L."/>
            <person name="Pitluck S."/>
            <person name="Ivanova N."/>
            <person name="Mavromatis K."/>
            <person name="Ovchinnikova G."/>
            <person name="Pati A."/>
            <person name="Chen A."/>
            <person name="Palaniappan K."/>
            <person name="Land M."/>
            <person name="Hauser L."/>
            <person name="Chang Y.-J."/>
            <person name="Jeffries C.D."/>
            <person name="Chain P."/>
            <person name="Brettin T."/>
            <person name="Detter J.C."/>
            <person name="Schuetze A."/>
            <person name="Rohde M."/>
            <person name="Tindall B.J."/>
            <person name="Goeker M."/>
            <person name="Bristow J."/>
            <person name="Eisen J.A."/>
            <person name="Markowitz V."/>
            <person name="Hugenholtz P."/>
            <person name="Kyrpides N.C."/>
            <person name="Klenk H.-P."/>
            <person name="Chen F."/>
        </authorList>
    </citation>
    <scope>NUCLEOTIDE SEQUENCE [LARGE SCALE GENOMIC DNA]</scope>
    <source>
        <strain evidence="2">ATCC 33905 / DSM 74 / LMG 10896 / Claus 1</strain>
    </source>
</reference>
<protein>
    <submittedName>
        <fullName evidence="1">Uncharacterized protein</fullName>
    </submittedName>
</protein>
<evidence type="ECO:0000313" key="2">
    <source>
        <dbReference type="Proteomes" id="UP000002028"/>
    </source>
</evidence>
<gene>
    <name evidence="1" type="ordered locus">Slin_5865</name>
</gene>
<keyword evidence="2" id="KW-1185">Reference proteome</keyword>